<evidence type="ECO:0000256" key="1">
    <source>
        <dbReference type="ARBA" id="ARBA00022884"/>
    </source>
</evidence>
<dbReference type="PROSITE" id="PS51295">
    <property type="entry name" value="CRM"/>
    <property type="match status" value="1"/>
</dbReference>
<dbReference type="PANTHER" id="PTHR31426">
    <property type="entry name" value="GROUP II INTRON SPLICING FACTOR CRS1-LIKE"/>
    <property type="match status" value="1"/>
</dbReference>
<dbReference type="Pfam" id="PF01985">
    <property type="entry name" value="CRS1_YhbY"/>
    <property type="match status" value="1"/>
</dbReference>
<sequence>MLSTTTRNHCFYFKSISSLLRRQLQLHSNSNNNLILKNVVPLGHPSEHISSNVVQVQPYQKDTLNSFIKPFNLLNGSCRAMSTSKGRSMRSKVERRMAKESGTTLRAMRRAKKLKKKLMTEEERLVYNLKRAKKKVALLLQKLKKYELPELPPPRHDPELFTPEQLQAYKKIGFRNKNYVPVGVRGVFGGVVQNMHLHWKFHETVQVCCDNFPKERIKEMASMLARLSGGIVVNVHNVKTIIMFRGRNYRQPKNLIPINTLTKRKALFKARFEQALESQKLNIKKLEQQLRRMGVNPEDPAAMASIQRVASTFFNAIDKKEGSPYVYREGKQPTMEPVEGSEESDLEPSVDSDQEDLDQFIAEIEDAADREYEAEEAKEQEELGRIRYRNKDEFGGKFRRSDASRNGDDYDGDGRSSRFRPTTHPNHRASDSNYKDNNLSDNDDDDDDDDDEWYPHNIADASDLDSGSDGSIEGRGRGRFKERRVVEREKQNNISIGRGRVNEGSNRHGHHAEAKFKRNVAVEDSESEGMLSDIDNAMWDSDKEEKNSVHSRQVSNNYRSSSSDDDDDGDEYAYQIKRDKRNVGKFDGSAKYHNNSFGSPKSVRERQEGIRRTGSDSSESEELFSNSEKWMLHSDAEYEESRESRGETSNIVRSDSHKRRTPKDADEAWDSD</sequence>
<proteinExistence type="predicted"/>
<protein>
    <recommendedName>
        <fullName evidence="5">CRM domain-containing protein</fullName>
    </recommendedName>
</protein>
<evidence type="ECO:0000313" key="6">
    <source>
        <dbReference type="EMBL" id="KAK7252637.1"/>
    </source>
</evidence>
<evidence type="ECO:0000256" key="2">
    <source>
        <dbReference type="PROSITE-ProRule" id="PRU00626"/>
    </source>
</evidence>
<feature type="compositionally biased region" description="Low complexity" evidence="4">
    <location>
        <begin position="459"/>
        <end position="471"/>
    </location>
</feature>
<evidence type="ECO:0000256" key="4">
    <source>
        <dbReference type="SAM" id="MobiDB-lite"/>
    </source>
</evidence>
<dbReference type="SMART" id="SM01103">
    <property type="entry name" value="CRS1_YhbY"/>
    <property type="match status" value="1"/>
</dbReference>
<gene>
    <name evidence="6" type="ORF">RIF29_36726</name>
</gene>
<dbReference type="InterPro" id="IPR001890">
    <property type="entry name" value="RNA-binding_CRM"/>
</dbReference>
<dbReference type="EMBL" id="JAYWIO010000007">
    <property type="protein sequence ID" value="KAK7252637.1"/>
    <property type="molecule type" value="Genomic_DNA"/>
</dbReference>
<dbReference type="PANTHER" id="PTHR31426:SF4">
    <property type="entry name" value="CRM-DOMAIN CONTAINING FACTOR CFM9, MITOCHONDRIAL"/>
    <property type="match status" value="1"/>
</dbReference>
<accession>A0AAN9HUT2</accession>
<evidence type="ECO:0000256" key="3">
    <source>
        <dbReference type="SAM" id="Coils"/>
    </source>
</evidence>
<comment type="caution">
    <text evidence="6">The sequence shown here is derived from an EMBL/GenBank/DDBJ whole genome shotgun (WGS) entry which is preliminary data.</text>
</comment>
<feature type="region of interest" description="Disordered" evidence="4">
    <location>
        <begin position="325"/>
        <end position="353"/>
    </location>
</feature>
<feature type="coiled-coil region" evidence="3">
    <location>
        <begin position="269"/>
        <end position="296"/>
    </location>
</feature>
<evidence type="ECO:0000259" key="5">
    <source>
        <dbReference type="PROSITE" id="PS51295"/>
    </source>
</evidence>
<dbReference type="InterPro" id="IPR035920">
    <property type="entry name" value="YhbY-like_sf"/>
</dbReference>
<feature type="compositionally biased region" description="Basic and acidic residues" evidence="4">
    <location>
        <begin position="602"/>
        <end position="614"/>
    </location>
</feature>
<dbReference type="Proteomes" id="UP001372338">
    <property type="component" value="Unassembled WGS sequence"/>
</dbReference>
<feature type="region of interest" description="Disordered" evidence="4">
    <location>
        <begin position="394"/>
        <end position="672"/>
    </location>
</feature>
<reference evidence="6 7" key="1">
    <citation type="submission" date="2024-01" db="EMBL/GenBank/DDBJ databases">
        <title>The genomes of 5 underutilized Papilionoideae crops provide insights into root nodulation and disease resistanc.</title>
        <authorList>
            <person name="Yuan L."/>
        </authorList>
    </citation>
    <scope>NUCLEOTIDE SEQUENCE [LARGE SCALE GENOMIC DNA]</scope>
    <source>
        <strain evidence="6">ZHUSHIDOU_FW_LH</strain>
        <tissue evidence="6">Leaf</tissue>
    </source>
</reference>
<feature type="compositionally biased region" description="Acidic residues" evidence="4">
    <location>
        <begin position="441"/>
        <end position="452"/>
    </location>
</feature>
<feature type="domain" description="CRM" evidence="5">
    <location>
        <begin position="159"/>
        <end position="256"/>
    </location>
</feature>
<dbReference type="SUPFAM" id="SSF75471">
    <property type="entry name" value="YhbY-like"/>
    <property type="match status" value="1"/>
</dbReference>
<feature type="compositionally biased region" description="Basic and acidic residues" evidence="4">
    <location>
        <begin position="630"/>
        <end position="646"/>
    </location>
</feature>
<keyword evidence="3" id="KW-0175">Coiled coil</keyword>
<feature type="compositionally biased region" description="Polar residues" evidence="4">
    <location>
        <begin position="550"/>
        <end position="559"/>
    </location>
</feature>
<name>A0AAN9HUT2_CROPI</name>
<keyword evidence="7" id="KW-1185">Reference proteome</keyword>
<keyword evidence="1 2" id="KW-0694">RNA-binding</keyword>
<evidence type="ECO:0000313" key="7">
    <source>
        <dbReference type="Proteomes" id="UP001372338"/>
    </source>
</evidence>
<feature type="compositionally biased region" description="Acidic residues" evidence="4">
    <location>
        <begin position="339"/>
        <end position="353"/>
    </location>
</feature>
<dbReference type="InterPro" id="IPR040286">
    <property type="entry name" value="At3g25440-like"/>
</dbReference>
<organism evidence="6 7">
    <name type="scientific">Crotalaria pallida</name>
    <name type="common">Smooth rattlebox</name>
    <name type="synonym">Crotalaria striata</name>
    <dbReference type="NCBI Taxonomy" id="3830"/>
    <lineage>
        <taxon>Eukaryota</taxon>
        <taxon>Viridiplantae</taxon>
        <taxon>Streptophyta</taxon>
        <taxon>Embryophyta</taxon>
        <taxon>Tracheophyta</taxon>
        <taxon>Spermatophyta</taxon>
        <taxon>Magnoliopsida</taxon>
        <taxon>eudicotyledons</taxon>
        <taxon>Gunneridae</taxon>
        <taxon>Pentapetalae</taxon>
        <taxon>rosids</taxon>
        <taxon>fabids</taxon>
        <taxon>Fabales</taxon>
        <taxon>Fabaceae</taxon>
        <taxon>Papilionoideae</taxon>
        <taxon>50 kb inversion clade</taxon>
        <taxon>genistoids sensu lato</taxon>
        <taxon>core genistoids</taxon>
        <taxon>Crotalarieae</taxon>
        <taxon>Crotalaria</taxon>
    </lineage>
</organism>
<feature type="compositionally biased region" description="Basic and acidic residues" evidence="4">
    <location>
        <begin position="581"/>
        <end position="590"/>
    </location>
</feature>
<dbReference type="Gene3D" id="3.30.110.60">
    <property type="entry name" value="YhbY-like"/>
    <property type="match status" value="1"/>
</dbReference>
<feature type="compositionally biased region" description="Basic and acidic residues" evidence="4">
    <location>
        <begin position="394"/>
        <end position="416"/>
    </location>
</feature>
<dbReference type="GO" id="GO:0003723">
    <property type="term" value="F:RNA binding"/>
    <property type="evidence" value="ECO:0007669"/>
    <property type="project" value="UniProtKB-UniRule"/>
</dbReference>
<dbReference type="AlphaFoldDB" id="A0AAN9HUT2"/>